<evidence type="ECO:0000256" key="8">
    <source>
        <dbReference type="ARBA" id="ARBA00023242"/>
    </source>
</evidence>
<dbReference type="PROSITE" id="PS00028">
    <property type="entry name" value="ZINC_FINGER_C2H2_1"/>
    <property type="match status" value="10"/>
</dbReference>
<feature type="domain" description="C2H2-type" evidence="11">
    <location>
        <begin position="437"/>
        <end position="464"/>
    </location>
</feature>
<dbReference type="Proteomes" id="UP001152320">
    <property type="component" value="Chromosome 3"/>
</dbReference>
<evidence type="ECO:0000256" key="5">
    <source>
        <dbReference type="ARBA" id="ARBA00022833"/>
    </source>
</evidence>
<dbReference type="GO" id="GO:0008270">
    <property type="term" value="F:zinc ion binding"/>
    <property type="evidence" value="ECO:0007669"/>
    <property type="project" value="UniProtKB-KW"/>
</dbReference>
<feature type="domain" description="C2H2-type" evidence="11">
    <location>
        <begin position="465"/>
        <end position="492"/>
    </location>
</feature>
<feature type="compositionally biased region" description="Polar residues" evidence="10">
    <location>
        <begin position="1"/>
        <end position="12"/>
    </location>
</feature>
<dbReference type="InterPro" id="IPR013087">
    <property type="entry name" value="Znf_C2H2_type"/>
</dbReference>
<organism evidence="12 13">
    <name type="scientific">Holothuria leucospilota</name>
    <name type="common">Black long sea cucumber</name>
    <name type="synonym">Mertensiothuria leucospilota</name>
    <dbReference type="NCBI Taxonomy" id="206669"/>
    <lineage>
        <taxon>Eukaryota</taxon>
        <taxon>Metazoa</taxon>
        <taxon>Echinodermata</taxon>
        <taxon>Eleutherozoa</taxon>
        <taxon>Echinozoa</taxon>
        <taxon>Holothuroidea</taxon>
        <taxon>Aspidochirotacea</taxon>
        <taxon>Aspidochirotida</taxon>
        <taxon>Holothuriidae</taxon>
        <taxon>Holothuria</taxon>
    </lineage>
</organism>
<dbReference type="AlphaFoldDB" id="A0A9Q1CJ08"/>
<reference evidence="12" key="1">
    <citation type="submission" date="2021-10" db="EMBL/GenBank/DDBJ databases">
        <title>Tropical sea cucumber genome reveals ecological adaptation and Cuvierian tubules defense mechanism.</title>
        <authorList>
            <person name="Chen T."/>
        </authorList>
    </citation>
    <scope>NUCLEOTIDE SEQUENCE</scope>
    <source>
        <strain evidence="12">Nanhai2018</strain>
        <tissue evidence="12">Muscle</tissue>
    </source>
</reference>
<evidence type="ECO:0000256" key="9">
    <source>
        <dbReference type="PROSITE-ProRule" id="PRU00042"/>
    </source>
</evidence>
<proteinExistence type="predicted"/>
<dbReference type="PANTHER" id="PTHR47772:SF13">
    <property type="entry name" value="GASTRULA ZINC FINGER PROTEIN XLCGF49.1-LIKE-RELATED"/>
    <property type="match status" value="1"/>
</dbReference>
<feature type="domain" description="C2H2-type" evidence="11">
    <location>
        <begin position="409"/>
        <end position="436"/>
    </location>
</feature>
<dbReference type="SUPFAM" id="SSF57667">
    <property type="entry name" value="beta-beta-alpha zinc fingers"/>
    <property type="match status" value="6"/>
</dbReference>
<dbReference type="Pfam" id="PF00096">
    <property type="entry name" value="zf-C2H2"/>
    <property type="match status" value="3"/>
</dbReference>
<feature type="domain" description="C2H2-type" evidence="11">
    <location>
        <begin position="178"/>
        <end position="206"/>
    </location>
</feature>
<feature type="domain" description="C2H2-type" evidence="11">
    <location>
        <begin position="235"/>
        <end position="262"/>
    </location>
</feature>
<comment type="subcellular location">
    <subcellularLocation>
        <location evidence="1">Nucleus</location>
    </subcellularLocation>
</comment>
<feature type="region of interest" description="Disordered" evidence="10">
    <location>
        <begin position="263"/>
        <end position="306"/>
    </location>
</feature>
<sequence>MASQEQQPTTVEITWEPGTDLITLTTGPMEPVAVPTSANNDPGPESIMQSTTEQEHQYALPAQSATANPPQEQKREGMTPIEEAVNNLDLPRQEDPGTRNGSMEPVRPEMNLPRKCQDCGREGADESSKTGEIVLTSTSCGFRCKFCIEASTSNDISIKDEDNALEVYTVGEPEVGYISCKYCQKDFDSEVSLQAHECEEHTPSSFHCSYCSGVFKLKSELDLHEKCTHAKGTVHRCKHCRKSFVKKSRFNQHMQKHRRKMARKKLKAAAKEQDGELGQSKNTDGNEEFADPNAGQNHSDDESMDIMEPVDPHELEKRAVWGKEMVCQKCGKKFKIQRLFDRHVESKCNTKDFRCEGCHEVFPARKELIEHEAKFKGEYHYSCRFCGKRFIRKQGMHAHERIHEEDKPYKCQFCQKGFLALNKCKIHERSHTGEKPFSCKLCGKEYATKESCTVHERKHQNDFKYLCKYCGKGFIKKYSHRTHELNHEGYRPFACSVCGKTFARKSDLQRHEFCQHSTNEKDAYVFLCQHCGRGFKLKGDLKLHERIHTGEKPYDCPHCKRSFARAAYFNRHMRLHHNQPQAVKEEVVIDAGISAMETLVTIATGEEVL</sequence>
<name>A0A9Q1CJ08_HOLLE</name>
<feature type="domain" description="C2H2-type" evidence="11">
    <location>
        <begin position="554"/>
        <end position="581"/>
    </location>
</feature>
<dbReference type="OrthoDB" id="427030at2759"/>
<keyword evidence="8" id="KW-0539">Nucleus</keyword>
<keyword evidence="2" id="KW-0479">Metal-binding</keyword>
<dbReference type="InterPro" id="IPR050636">
    <property type="entry name" value="C2H2-ZF_domain-containing"/>
</dbReference>
<dbReference type="PROSITE" id="PS50157">
    <property type="entry name" value="ZINC_FINGER_C2H2_2"/>
    <property type="match status" value="10"/>
</dbReference>
<keyword evidence="13" id="KW-1185">Reference proteome</keyword>
<keyword evidence="5" id="KW-0862">Zinc</keyword>
<feature type="domain" description="C2H2-type" evidence="11">
    <location>
        <begin position="381"/>
        <end position="408"/>
    </location>
</feature>
<evidence type="ECO:0000256" key="1">
    <source>
        <dbReference type="ARBA" id="ARBA00004123"/>
    </source>
</evidence>
<dbReference type="FunFam" id="3.30.160.60:FF:000100">
    <property type="entry name" value="Zinc finger 45-like"/>
    <property type="match status" value="1"/>
</dbReference>
<feature type="domain" description="C2H2-type" evidence="11">
    <location>
        <begin position="206"/>
        <end position="230"/>
    </location>
</feature>
<evidence type="ECO:0000256" key="10">
    <source>
        <dbReference type="SAM" id="MobiDB-lite"/>
    </source>
</evidence>
<evidence type="ECO:0000256" key="7">
    <source>
        <dbReference type="ARBA" id="ARBA00023163"/>
    </source>
</evidence>
<dbReference type="FunFam" id="3.30.160.60:FF:000624">
    <property type="entry name" value="zinc finger protein 697"/>
    <property type="match status" value="1"/>
</dbReference>
<dbReference type="EMBL" id="JAIZAY010000003">
    <property type="protein sequence ID" value="KAJ8045349.1"/>
    <property type="molecule type" value="Genomic_DNA"/>
</dbReference>
<dbReference type="InterPro" id="IPR036236">
    <property type="entry name" value="Znf_C2H2_sf"/>
</dbReference>
<comment type="caution">
    <text evidence="12">The sequence shown here is derived from an EMBL/GenBank/DDBJ whole genome shotgun (WGS) entry which is preliminary data.</text>
</comment>
<keyword evidence="4 9" id="KW-0863">Zinc-finger</keyword>
<accession>A0A9Q1CJ08</accession>
<evidence type="ECO:0000256" key="4">
    <source>
        <dbReference type="ARBA" id="ARBA00022771"/>
    </source>
</evidence>
<dbReference type="GO" id="GO:0005634">
    <property type="term" value="C:nucleus"/>
    <property type="evidence" value="ECO:0007669"/>
    <property type="project" value="UniProtKB-SubCell"/>
</dbReference>
<evidence type="ECO:0000259" key="11">
    <source>
        <dbReference type="PROSITE" id="PS50157"/>
    </source>
</evidence>
<dbReference type="Gene3D" id="3.30.160.60">
    <property type="entry name" value="Classic Zinc Finger"/>
    <property type="match status" value="8"/>
</dbReference>
<feature type="region of interest" description="Disordered" evidence="10">
    <location>
        <begin position="1"/>
        <end position="123"/>
    </location>
</feature>
<keyword evidence="6" id="KW-0805">Transcription regulation</keyword>
<gene>
    <name evidence="12" type="ORF">HOLleu_08341</name>
</gene>
<dbReference type="FunFam" id="3.30.160.60:FF:000145">
    <property type="entry name" value="Zinc finger protein 574"/>
    <property type="match status" value="2"/>
</dbReference>
<dbReference type="SMART" id="SM00355">
    <property type="entry name" value="ZnF_C2H2"/>
    <property type="match status" value="12"/>
</dbReference>
<keyword evidence="3" id="KW-0677">Repeat</keyword>
<evidence type="ECO:0000256" key="3">
    <source>
        <dbReference type="ARBA" id="ARBA00022737"/>
    </source>
</evidence>
<evidence type="ECO:0000313" key="12">
    <source>
        <dbReference type="EMBL" id="KAJ8045349.1"/>
    </source>
</evidence>
<feature type="domain" description="C2H2-type" evidence="11">
    <location>
        <begin position="526"/>
        <end position="553"/>
    </location>
</feature>
<feature type="domain" description="C2H2-type" evidence="11">
    <location>
        <begin position="493"/>
        <end position="521"/>
    </location>
</feature>
<protein>
    <recommendedName>
        <fullName evidence="11">C2H2-type domain-containing protein</fullName>
    </recommendedName>
</protein>
<dbReference type="PANTHER" id="PTHR47772">
    <property type="entry name" value="ZINC FINGER PROTEIN 200"/>
    <property type="match status" value="1"/>
</dbReference>
<evidence type="ECO:0000256" key="2">
    <source>
        <dbReference type="ARBA" id="ARBA00022723"/>
    </source>
</evidence>
<evidence type="ECO:0000256" key="6">
    <source>
        <dbReference type="ARBA" id="ARBA00023015"/>
    </source>
</evidence>
<evidence type="ECO:0000313" key="13">
    <source>
        <dbReference type="Proteomes" id="UP001152320"/>
    </source>
</evidence>
<keyword evidence="7" id="KW-0804">Transcription</keyword>